<evidence type="ECO:0000313" key="3">
    <source>
        <dbReference type="Proteomes" id="UP001153365"/>
    </source>
</evidence>
<dbReference type="Proteomes" id="UP001153365">
    <property type="component" value="Unassembled WGS sequence"/>
</dbReference>
<proteinExistence type="predicted"/>
<reference evidence="2" key="1">
    <citation type="submission" date="2022-06" db="EMBL/GenBank/DDBJ databases">
        <authorList>
            <consortium name="SYNGENTA / RWTH Aachen University"/>
        </authorList>
    </citation>
    <scope>NUCLEOTIDE SEQUENCE</scope>
</reference>
<organism evidence="2 3">
    <name type="scientific">Phakopsora pachyrhizi</name>
    <name type="common">Asian soybean rust disease fungus</name>
    <dbReference type="NCBI Taxonomy" id="170000"/>
    <lineage>
        <taxon>Eukaryota</taxon>
        <taxon>Fungi</taxon>
        <taxon>Dikarya</taxon>
        <taxon>Basidiomycota</taxon>
        <taxon>Pucciniomycotina</taxon>
        <taxon>Pucciniomycetes</taxon>
        <taxon>Pucciniales</taxon>
        <taxon>Phakopsoraceae</taxon>
        <taxon>Phakopsora</taxon>
    </lineage>
</organism>
<feature type="compositionally biased region" description="Polar residues" evidence="1">
    <location>
        <begin position="299"/>
        <end position="309"/>
    </location>
</feature>
<comment type="caution">
    <text evidence="2">The sequence shown here is derived from an EMBL/GenBank/DDBJ whole genome shotgun (WGS) entry which is preliminary data.</text>
</comment>
<name>A0AAV0B276_PHAPC</name>
<accession>A0AAV0B276</accession>
<gene>
    <name evidence="2" type="ORF">PPACK8108_LOCUS12595</name>
</gene>
<feature type="region of interest" description="Disordered" evidence="1">
    <location>
        <begin position="299"/>
        <end position="320"/>
    </location>
</feature>
<evidence type="ECO:0000256" key="1">
    <source>
        <dbReference type="SAM" id="MobiDB-lite"/>
    </source>
</evidence>
<keyword evidence="3" id="KW-1185">Reference proteome</keyword>
<protein>
    <submittedName>
        <fullName evidence="2">Uncharacterized protein</fullName>
    </submittedName>
</protein>
<dbReference type="EMBL" id="CALTRL010003043">
    <property type="protein sequence ID" value="CAH7677444.1"/>
    <property type="molecule type" value="Genomic_DNA"/>
</dbReference>
<dbReference type="AlphaFoldDB" id="A0AAV0B276"/>
<evidence type="ECO:0000313" key="2">
    <source>
        <dbReference type="EMBL" id="CAH7677444.1"/>
    </source>
</evidence>
<sequence length="544" mass="63576">MEKEGWKEPSLEEAGQSQQNNGSIYSSIYDLINNQGLRETSSKDTFDQTQRISFVGSSKSHCKNPFKEFGYLNHDPLEPIKNNWIPFDSNCEPSDLLSPLIQDLQRFSRQGVDYRKDSVRALPWLVNRTVVLIGDSIERFHLRDFCDFLSFSTKPSFHEVSANGFSKSQSTDQTPSRSYLIDRSTKLKSSRPFYLNEDAKDSVPDDWPPEEKKLYLDNFVDWSFSDNIRTSPWICEVPSYNFSLISLFTIGLEPMKSGYYYSKEDWFSIPTSFIDRMNHTLLPILKNLNKVHYNQTEPQIQHSESVVQKQRSKNGSDEKVADEKGFSLRFSKDKDYMRPDLIEINSGLWDLRQWSEDDSRSTGTELSDSNELFFNTQLTTQRLEWYRTRLIGAFENLIKIFPSSSSAQTMAKHQEGKGLIEGEYQDVDGCRILWRSFHHPRQHSLAPFNRVSQLQEFTKDLLFNQLFNDHGNGMKSLFENRTRVELKSRLKFDRWGEMILGQERNFRDSVHPMAFPSNSLWSQMMLWELRESVIEKSKELNKKV</sequence>